<dbReference type="GO" id="GO:0008146">
    <property type="term" value="F:sulfotransferase activity"/>
    <property type="evidence" value="ECO:0007669"/>
    <property type="project" value="InterPro"/>
</dbReference>
<dbReference type="PANTHER" id="PTHR11783">
    <property type="entry name" value="SULFOTRANSFERASE SULT"/>
    <property type="match status" value="1"/>
</dbReference>
<sequence length="313" mass="37105">MGSVTFIQIIVCSQKGTSKPSMLKLNGFIVCIGVISHHLLSGRWLDMFFSILRGTPDALGTIPILLMLIYNGTIWAQQLLSLIYFEEHRNGTENLETIYRVPFFEYSKRVMDMRNRPSPRLFCSHIPYYLAPKNLKNKKAKVIYIYRNPKDVLVSYFYFTNWINIDEPTDTIEHCMEKFLEGKVVGSLWFDHIRGWYEHKHDFNILFMMYEDMKKDLRSSVLKICSFLQKELSEEDVDAVVNQATFEKMKSLPQANYTNIMKSRIEMRHQDGHFMRKGKIGDWKHHLTVEQNERFDKIFQTKMKDIPLEFIWD</sequence>
<evidence type="ECO:0000256" key="3">
    <source>
        <dbReference type="ARBA" id="ARBA00022490"/>
    </source>
</evidence>
<proteinExistence type="inferred from homology"/>
<accession>U3KNA7</accession>
<dbReference type="GO" id="GO:0005737">
    <property type="term" value="C:cytoplasm"/>
    <property type="evidence" value="ECO:0007669"/>
    <property type="project" value="UniProtKB-SubCell"/>
</dbReference>
<dbReference type="STRING" id="9986.ENSOCUP00000026716"/>
<name>U3KNA7_RABIT</name>
<comment type="subcellular location">
    <subcellularLocation>
        <location evidence="1">Cytoplasm</location>
    </subcellularLocation>
</comment>
<dbReference type="Ensembl" id="ENSOCUT00000033669.2">
    <property type="protein sequence ID" value="ENSOCUP00000026716.2"/>
    <property type="gene ID" value="ENSOCUG00000021703.3"/>
</dbReference>
<keyword evidence="8" id="KW-1185">Reference proteome</keyword>
<evidence type="ECO:0000313" key="8">
    <source>
        <dbReference type="Proteomes" id="UP000001811"/>
    </source>
</evidence>
<protein>
    <recommendedName>
        <fullName evidence="5">Sulfotransferase</fullName>
        <ecNumber evidence="5">2.8.2.-</ecNumber>
    </recommendedName>
</protein>
<reference evidence="7 8" key="1">
    <citation type="journal article" date="2011" name="Nature">
        <title>A high-resolution map of human evolutionary constraint using 29 mammals.</title>
        <authorList>
            <person name="Lindblad-Toh K."/>
            <person name="Garber M."/>
            <person name="Zuk O."/>
            <person name="Lin M.F."/>
            <person name="Parker B.J."/>
            <person name="Washietl S."/>
            <person name="Kheradpour P."/>
            <person name="Ernst J."/>
            <person name="Jordan G."/>
            <person name="Mauceli E."/>
            <person name="Ward L.D."/>
            <person name="Lowe C.B."/>
            <person name="Holloway A.K."/>
            <person name="Clamp M."/>
            <person name="Gnerre S."/>
            <person name="Alfoldi J."/>
            <person name="Beal K."/>
            <person name="Chang J."/>
            <person name="Clawson H."/>
            <person name="Cuff J."/>
            <person name="Di Palma F."/>
            <person name="Fitzgerald S."/>
            <person name="Flicek P."/>
            <person name="Guttman M."/>
            <person name="Hubisz M.J."/>
            <person name="Jaffe D.B."/>
            <person name="Jungreis I."/>
            <person name="Kent W.J."/>
            <person name="Kostka D."/>
            <person name="Lara M."/>
            <person name="Martins A.L."/>
            <person name="Massingham T."/>
            <person name="Moltke I."/>
            <person name="Raney B.J."/>
            <person name="Rasmussen M.D."/>
            <person name="Robinson J."/>
            <person name="Stark A."/>
            <person name="Vilella A.J."/>
            <person name="Wen J."/>
            <person name="Xie X."/>
            <person name="Zody M.C."/>
            <person name="Baldwin J."/>
            <person name="Bloom T."/>
            <person name="Chin C.W."/>
            <person name="Heiman D."/>
            <person name="Nicol R."/>
            <person name="Nusbaum C."/>
            <person name="Young S."/>
            <person name="Wilkinson J."/>
            <person name="Worley K.C."/>
            <person name="Kovar C.L."/>
            <person name="Muzny D.M."/>
            <person name="Gibbs R.A."/>
            <person name="Cree A."/>
            <person name="Dihn H.H."/>
            <person name="Fowler G."/>
            <person name="Jhangiani S."/>
            <person name="Joshi V."/>
            <person name="Lee S."/>
            <person name="Lewis L.R."/>
            <person name="Nazareth L.V."/>
            <person name="Okwuonu G."/>
            <person name="Santibanez J."/>
            <person name="Warren W.C."/>
            <person name="Mardis E.R."/>
            <person name="Weinstock G.M."/>
            <person name="Wilson R.K."/>
            <person name="Delehaunty K."/>
            <person name="Dooling D."/>
            <person name="Fronik C."/>
            <person name="Fulton L."/>
            <person name="Fulton B."/>
            <person name="Graves T."/>
            <person name="Minx P."/>
            <person name="Sodergren E."/>
            <person name="Birney E."/>
            <person name="Margulies E.H."/>
            <person name="Herrero J."/>
            <person name="Green E.D."/>
            <person name="Haussler D."/>
            <person name="Siepel A."/>
            <person name="Goldman N."/>
            <person name="Pollard K.S."/>
            <person name="Pedersen J.S."/>
            <person name="Lander E.S."/>
            <person name="Kellis M."/>
        </authorList>
    </citation>
    <scope>NUCLEOTIDE SEQUENCE [LARGE SCALE GENOMIC DNA]</scope>
    <source>
        <strain evidence="7 8">Thorbecke inbred</strain>
    </source>
</reference>
<dbReference type="InterPro" id="IPR000863">
    <property type="entry name" value="Sulfotransferase_dom"/>
</dbReference>
<dbReference type="FunFam" id="3.40.50.300:FF:000433">
    <property type="entry name" value="Estrogen sulfotransferase"/>
    <property type="match status" value="1"/>
</dbReference>
<dbReference type="Proteomes" id="UP000001811">
    <property type="component" value="Chromosome 12"/>
</dbReference>
<dbReference type="SMR" id="U3KNA7"/>
<dbReference type="AlphaFoldDB" id="U3KNA7"/>
<evidence type="ECO:0000256" key="2">
    <source>
        <dbReference type="ARBA" id="ARBA00005771"/>
    </source>
</evidence>
<evidence type="ECO:0000256" key="5">
    <source>
        <dbReference type="RuleBase" id="RU361155"/>
    </source>
</evidence>
<dbReference type="GeneTree" id="ENSGT00940000156772"/>
<dbReference type="SUPFAM" id="SSF52540">
    <property type="entry name" value="P-loop containing nucleoside triphosphate hydrolases"/>
    <property type="match status" value="1"/>
</dbReference>
<keyword evidence="3" id="KW-0963">Cytoplasm</keyword>
<dbReference type="Pfam" id="PF00685">
    <property type="entry name" value="Sulfotransfer_1"/>
    <property type="match status" value="1"/>
</dbReference>
<reference evidence="7" key="2">
    <citation type="submission" date="2025-08" db="UniProtKB">
        <authorList>
            <consortium name="Ensembl"/>
        </authorList>
    </citation>
    <scope>IDENTIFICATION</scope>
    <source>
        <strain evidence="7">Thorbecke</strain>
    </source>
</reference>
<organism evidence="7 8">
    <name type="scientific">Oryctolagus cuniculus</name>
    <name type="common">Rabbit</name>
    <dbReference type="NCBI Taxonomy" id="9986"/>
    <lineage>
        <taxon>Eukaryota</taxon>
        <taxon>Metazoa</taxon>
        <taxon>Chordata</taxon>
        <taxon>Craniata</taxon>
        <taxon>Vertebrata</taxon>
        <taxon>Euteleostomi</taxon>
        <taxon>Mammalia</taxon>
        <taxon>Eutheria</taxon>
        <taxon>Euarchontoglires</taxon>
        <taxon>Glires</taxon>
        <taxon>Lagomorpha</taxon>
        <taxon>Leporidae</taxon>
        <taxon>Oryctolagus</taxon>
    </lineage>
</organism>
<evidence type="ECO:0000256" key="1">
    <source>
        <dbReference type="ARBA" id="ARBA00004496"/>
    </source>
</evidence>
<dbReference type="Gene3D" id="3.40.50.300">
    <property type="entry name" value="P-loop containing nucleotide triphosphate hydrolases"/>
    <property type="match status" value="1"/>
</dbReference>
<gene>
    <name evidence="7" type="primary">LOC100341014</name>
</gene>
<dbReference type="Bgee" id="ENSOCUG00000021703">
    <property type="expression patterns" value="Expressed in liver and 11 other cell types or tissues"/>
</dbReference>
<dbReference type="HOGENOM" id="CLU_027239_1_0_1"/>
<dbReference type="EMBL" id="AAGW02029265">
    <property type="status" value="NOT_ANNOTATED_CDS"/>
    <property type="molecule type" value="Genomic_DNA"/>
</dbReference>
<comment type="similarity">
    <text evidence="2 5">Belongs to the sulfotransferase 1 family.</text>
</comment>
<dbReference type="EMBL" id="AAGW02029264">
    <property type="status" value="NOT_ANNOTATED_CDS"/>
    <property type="molecule type" value="Genomic_DNA"/>
</dbReference>
<evidence type="ECO:0000313" key="7">
    <source>
        <dbReference type="Ensembl" id="ENSOCUP00000026716.2"/>
    </source>
</evidence>
<feature type="domain" description="Sulfotransferase" evidence="6">
    <location>
        <begin position="72"/>
        <end position="306"/>
    </location>
</feature>
<keyword evidence="4 5" id="KW-0808">Transferase</keyword>
<dbReference type="ExpressionAtlas" id="U3KNA7">
    <property type="expression patterns" value="baseline"/>
</dbReference>
<dbReference type="InParanoid" id="U3KNA7"/>
<reference evidence="7" key="3">
    <citation type="submission" date="2025-09" db="UniProtKB">
        <authorList>
            <consortium name="Ensembl"/>
        </authorList>
    </citation>
    <scope>IDENTIFICATION</scope>
    <source>
        <strain evidence="7">Thorbecke</strain>
    </source>
</reference>
<evidence type="ECO:0000256" key="4">
    <source>
        <dbReference type="ARBA" id="ARBA00022679"/>
    </source>
</evidence>
<dbReference type="InterPro" id="IPR027417">
    <property type="entry name" value="P-loop_NTPase"/>
</dbReference>
<evidence type="ECO:0000259" key="6">
    <source>
        <dbReference type="Pfam" id="PF00685"/>
    </source>
</evidence>
<dbReference type="EC" id="2.8.2.-" evidence="5"/>